<accession>C5L2I3</accession>
<dbReference type="RefSeq" id="XP_002777261.1">
    <property type="nucleotide sequence ID" value="XM_002777215.1"/>
</dbReference>
<dbReference type="EMBL" id="GG678592">
    <property type="protein sequence ID" value="EER09077.1"/>
    <property type="molecule type" value="Genomic_DNA"/>
</dbReference>
<protein>
    <submittedName>
        <fullName evidence="1">Uncharacterized protein</fullName>
    </submittedName>
</protein>
<name>C5L2I3_PERM5</name>
<dbReference type="InParanoid" id="C5L2I3"/>
<proteinExistence type="predicted"/>
<keyword evidence="2" id="KW-1185">Reference proteome</keyword>
<evidence type="ECO:0000313" key="1">
    <source>
        <dbReference type="EMBL" id="EER09077.1"/>
    </source>
</evidence>
<evidence type="ECO:0000313" key="2">
    <source>
        <dbReference type="Proteomes" id="UP000007800"/>
    </source>
</evidence>
<dbReference type="Proteomes" id="UP000007800">
    <property type="component" value="Unassembled WGS sequence"/>
</dbReference>
<dbReference type="GeneID" id="9065163"/>
<gene>
    <name evidence="1" type="ORF">Pmar_PMAR021727</name>
</gene>
<reference evidence="1 2" key="1">
    <citation type="submission" date="2008-07" db="EMBL/GenBank/DDBJ databases">
        <authorList>
            <person name="El-Sayed N."/>
            <person name="Caler E."/>
            <person name="Inman J."/>
            <person name="Amedeo P."/>
            <person name="Hass B."/>
            <person name="Wortman J."/>
        </authorList>
    </citation>
    <scope>NUCLEOTIDE SEQUENCE [LARGE SCALE GENOMIC DNA]</scope>
    <source>
        <strain evidence="2">ATCC 50983 / TXsc</strain>
    </source>
</reference>
<sequence length="136" mass="14653">MSAVLTLYSMSAPIRSIVNDFVGAIVAPIRKVDLLLILCPVVSIFMYRGSVTFARLYLSVSYCHRPYYCEVWGLAQVLGGTRCCGSSLPAPLLSHQTFAFLSIANEPNIDYCAAKSVVFVQNLSAGSALIVIVLGS</sequence>
<dbReference type="AlphaFoldDB" id="C5L2I3"/>
<organism evidence="2">
    <name type="scientific">Perkinsus marinus (strain ATCC 50983 / TXsc)</name>
    <dbReference type="NCBI Taxonomy" id="423536"/>
    <lineage>
        <taxon>Eukaryota</taxon>
        <taxon>Sar</taxon>
        <taxon>Alveolata</taxon>
        <taxon>Perkinsozoa</taxon>
        <taxon>Perkinsea</taxon>
        <taxon>Perkinsida</taxon>
        <taxon>Perkinsidae</taxon>
        <taxon>Perkinsus</taxon>
    </lineage>
</organism>